<feature type="region of interest" description="Disordered" evidence="1">
    <location>
        <begin position="59"/>
        <end position="177"/>
    </location>
</feature>
<reference evidence="2 3" key="2">
    <citation type="submission" date="2019-11" db="EMBL/GenBank/DDBJ databases">
        <authorList>
            <person name="Lu H."/>
        </authorList>
    </citation>
    <scope>NUCLEOTIDE SEQUENCE [LARGE SCALE GENOMIC DNA]</scope>
    <source>
        <strain evidence="2 3">FIM1</strain>
    </source>
</reference>
<evidence type="ECO:0000313" key="3">
    <source>
        <dbReference type="Proteomes" id="UP000422736"/>
    </source>
</evidence>
<name>A0ABX6F1E4_KLUMA</name>
<feature type="compositionally biased region" description="Acidic residues" evidence="1">
    <location>
        <begin position="73"/>
        <end position="98"/>
    </location>
</feature>
<reference evidence="2 3" key="1">
    <citation type="submission" date="2016-03" db="EMBL/GenBank/DDBJ databases">
        <title>How can Kluyveromyces marxianus grow so fast - potential evolutionary course in Saccharomyces Complex revealed by comparative genomics.</title>
        <authorList>
            <person name="Mo W."/>
            <person name="Lu W."/>
            <person name="Yang X."/>
            <person name="Qi J."/>
            <person name="Lv H."/>
        </authorList>
    </citation>
    <scope>NUCLEOTIDE SEQUENCE [LARGE SCALE GENOMIC DNA]</scope>
    <source>
        <strain evidence="2 3">FIM1</strain>
    </source>
</reference>
<feature type="compositionally biased region" description="Low complexity" evidence="1">
    <location>
        <begin position="153"/>
        <end position="167"/>
    </location>
</feature>
<accession>A0ABX6F1E4</accession>
<protein>
    <submittedName>
        <fullName evidence="2">Uncharacterized protein</fullName>
    </submittedName>
</protein>
<evidence type="ECO:0000313" key="2">
    <source>
        <dbReference type="EMBL" id="QGN17158.1"/>
    </source>
</evidence>
<keyword evidence="3" id="KW-1185">Reference proteome</keyword>
<gene>
    <name evidence="2" type="ORF">FIM1_3889</name>
</gene>
<sequence>MGEHIPSPPAIEVSDSQYQKIGLQCISPGIATSSLDTERLQTFNKSKYIALQQQKQIRRMNLDSLGESGTQEGQEDHEKEDEDGEQDHEKEDDDDGDEDRDRDREKEDGPDQEHVSTPDTSTSLSMNASSSKSLRRNNIPKPLSLKSQGSGAGSASASASASASGSGPYPNIRSAPPMVTKHTIPVLGPHSSHQGPINTASGYRIAKPRVIYRGRSTNRGYPLLPPGSLGAPLPMFQTSSPIAARAMATPASLRSHAQGPGPRQAPMTAYPVGYPQTQRSFEQFMANPVRASNSVTRDVFKDETTRIAPLSVQPKSTKREFFDAIEIEDHSNNVVIEGDIRLMGENFQFQFDSIDPSMDKKMFLSICSKIWTDVVSRN</sequence>
<proteinExistence type="predicted"/>
<feature type="compositionally biased region" description="Basic and acidic residues" evidence="1">
    <location>
        <begin position="99"/>
        <end position="116"/>
    </location>
</feature>
<feature type="compositionally biased region" description="Low complexity" evidence="1">
    <location>
        <begin position="121"/>
        <end position="132"/>
    </location>
</feature>
<evidence type="ECO:0000256" key="1">
    <source>
        <dbReference type="SAM" id="MobiDB-lite"/>
    </source>
</evidence>
<dbReference type="Proteomes" id="UP000422736">
    <property type="component" value="Chromosome 6"/>
</dbReference>
<organism evidence="2 3">
    <name type="scientific">Kluyveromyces marxianus</name>
    <name type="common">Yeast</name>
    <name type="synonym">Candida kefyr</name>
    <dbReference type="NCBI Taxonomy" id="4911"/>
    <lineage>
        <taxon>Eukaryota</taxon>
        <taxon>Fungi</taxon>
        <taxon>Dikarya</taxon>
        <taxon>Ascomycota</taxon>
        <taxon>Saccharomycotina</taxon>
        <taxon>Saccharomycetes</taxon>
        <taxon>Saccharomycetales</taxon>
        <taxon>Saccharomycetaceae</taxon>
        <taxon>Kluyveromyces</taxon>
    </lineage>
</organism>
<dbReference type="EMBL" id="CP015059">
    <property type="protein sequence ID" value="QGN17158.1"/>
    <property type="molecule type" value="Genomic_DNA"/>
</dbReference>